<keyword evidence="3" id="KW-1003">Cell membrane</keyword>
<comment type="subunit">
    <text evidence="9">The complex comprises the extracytoplasmic solute receptor protein and the two transmembrane proteins.</text>
</comment>
<feature type="transmembrane region" description="Helical" evidence="9">
    <location>
        <begin position="85"/>
        <end position="107"/>
    </location>
</feature>
<dbReference type="EMBL" id="CP043046">
    <property type="protein sequence ID" value="QEI08727.1"/>
    <property type="molecule type" value="Genomic_DNA"/>
</dbReference>
<feature type="domain" description="Tripartite ATP-independent periplasmic transporters DctQ component" evidence="10">
    <location>
        <begin position="23"/>
        <end position="152"/>
    </location>
</feature>
<feature type="transmembrane region" description="Helical" evidence="9">
    <location>
        <begin position="47"/>
        <end position="64"/>
    </location>
</feature>
<dbReference type="AlphaFoldDB" id="A0A5C0B7K7"/>
<evidence type="ECO:0000256" key="1">
    <source>
        <dbReference type="ARBA" id="ARBA00004429"/>
    </source>
</evidence>
<comment type="subcellular location">
    <subcellularLocation>
        <location evidence="1 9">Cell inner membrane</location>
        <topology evidence="1 9">Multi-pass membrane protein</topology>
    </subcellularLocation>
</comment>
<evidence type="ECO:0000313" key="12">
    <source>
        <dbReference type="Proteomes" id="UP000325161"/>
    </source>
</evidence>
<keyword evidence="12" id="KW-1185">Reference proteome</keyword>
<organism evidence="11 12">
    <name type="scientific">Pigmentiphaga aceris</name>
    <dbReference type="NCBI Taxonomy" id="1940612"/>
    <lineage>
        <taxon>Bacteria</taxon>
        <taxon>Pseudomonadati</taxon>
        <taxon>Pseudomonadota</taxon>
        <taxon>Betaproteobacteria</taxon>
        <taxon>Burkholderiales</taxon>
        <taxon>Alcaligenaceae</taxon>
        <taxon>Pigmentiphaga</taxon>
    </lineage>
</organism>
<evidence type="ECO:0000256" key="6">
    <source>
        <dbReference type="ARBA" id="ARBA00022989"/>
    </source>
</evidence>
<keyword evidence="6 9" id="KW-1133">Transmembrane helix</keyword>
<dbReference type="Proteomes" id="UP000325161">
    <property type="component" value="Chromosome"/>
</dbReference>
<dbReference type="OrthoDB" id="9791324at2"/>
<dbReference type="GO" id="GO:0005886">
    <property type="term" value="C:plasma membrane"/>
    <property type="evidence" value="ECO:0007669"/>
    <property type="project" value="UniProtKB-SubCell"/>
</dbReference>
<name>A0A5C0B7K7_9BURK</name>
<feature type="transmembrane region" description="Helical" evidence="9">
    <location>
        <begin position="127"/>
        <end position="144"/>
    </location>
</feature>
<comment type="function">
    <text evidence="9">Part of the tripartite ATP-independent periplasmic (TRAP) transport system.</text>
</comment>
<evidence type="ECO:0000256" key="4">
    <source>
        <dbReference type="ARBA" id="ARBA00022519"/>
    </source>
</evidence>
<gene>
    <name evidence="11" type="ORF">FXN63_24925</name>
</gene>
<keyword evidence="2 9" id="KW-0813">Transport</keyword>
<keyword evidence="4 9" id="KW-0997">Cell inner membrane</keyword>
<dbReference type="RefSeq" id="WP_148818198.1">
    <property type="nucleotide sequence ID" value="NZ_CP043046.1"/>
</dbReference>
<keyword evidence="7 9" id="KW-0472">Membrane</keyword>
<evidence type="ECO:0000259" key="10">
    <source>
        <dbReference type="Pfam" id="PF04290"/>
    </source>
</evidence>
<dbReference type="InterPro" id="IPR055348">
    <property type="entry name" value="DctQ"/>
</dbReference>
<comment type="similarity">
    <text evidence="8 9">Belongs to the TRAP transporter small permease family.</text>
</comment>
<evidence type="ECO:0000256" key="2">
    <source>
        <dbReference type="ARBA" id="ARBA00022448"/>
    </source>
</evidence>
<evidence type="ECO:0000313" key="11">
    <source>
        <dbReference type="EMBL" id="QEI08727.1"/>
    </source>
</evidence>
<dbReference type="PANTHER" id="PTHR35011">
    <property type="entry name" value="2,3-DIKETO-L-GULONATE TRAP TRANSPORTER SMALL PERMEASE PROTEIN YIAM"/>
    <property type="match status" value="1"/>
</dbReference>
<keyword evidence="5 9" id="KW-0812">Transmembrane</keyword>
<evidence type="ECO:0000256" key="3">
    <source>
        <dbReference type="ARBA" id="ARBA00022475"/>
    </source>
</evidence>
<reference evidence="11 12" key="1">
    <citation type="submission" date="2019-08" db="EMBL/GenBank/DDBJ databases">
        <title>Amphibian skin-associated Pigmentiphaga: genome sequence and occurrence across geography and hosts.</title>
        <authorList>
            <person name="Bletz M.C."/>
            <person name="Bunk B."/>
            <person name="Sproeer C."/>
            <person name="Biwer P."/>
            <person name="Reiter S."/>
            <person name="Rabemananjara F.C.E."/>
            <person name="Schulz S."/>
            <person name="Overmann J."/>
            <person name="Vences M."/>
        </authorList>
    </citation>
    <scope>NUCLEOTIDE SEQUENCE [LARGE SCALE GENOMIC DNA]</scope>
    <source>
        <strain evidence="11 12">Mada1488</strain>
    </source>
</reference>
<feature type="transmembrane region" description="Helical" evidence="9">
    <location>
        <begin position="12"/>
        <end position="35"/>
    </location>
</feature>
<dbReference type="Pfam" id="PF04290">
    <property type="entry name" value="DctQ"/>
    <property type="match status" value="1"/>
</dbReference>
<sequence>MQAAINLFYRVLEGLIVVALAGMVVMVFGNVVLRYGFNSGIAVSEELARFFFVWLSFIGAVIAFREYSHLGIETFVQRLSRRGRLICMGISNVIVAGCAAVFFWGTWQQLDINISMAAPVTGLSMGWVYGVGLFSGGGICLIAIERVIRVITGRTTEEEISAFCGEGEAAAMMREGTQ</sequence>
<evidence type="ECO:0000256" key="7">
    <source>
        <dbReference type="ARBA" id="ARBA00023136"/>
    </source>
</evidence>
<proteinExistence type="inferred from homology"/>
<evidence type="ECO:0000256" key="9">
    <source>
        <dbReference type="RuleBase" id="RU369079"/>
    </source>
</evidence>
<protein>
    <recommendedName>
        <fullName evidence="9">TRAP transporter small permease protein</fullName>
    </recommendedName>
</protein>
<dbReference type="GO" id="GO:0015740">
    <property type="term" value="P:C4-dicarboxylate transport"/>
    <property type="evidence" value="ECO:0007669"/>
    <property type="project" value="TreeGrafter"/>
</dbReference>
<evidence type="ECO:0000256" key="8">
    <source>
        <dbReference type="ARBA" id="ARBA00038436"/>
    </source>
</evidence>
<dbReference type="GO" id="GO:0022857">
    <property type="term" value="F:transmembrane transporter activity"/>
    <property type="evidence" value="ECO:0007669"/>
    <property type="project" value="UniProtKB-UniRule"/>
</dbReference>
<dbReference type="KEGG" id="pacr:FXN63_24925"/>
<evidence type="ECO:0000256" key="5">
    <source>
        <dbReference type="ARBA" id="ARBA00022692"/>
    </source>
</evidence>
<accession>A0A5C0B7K7</accession>
<dbReference type="PANTHER" id="PTHR35011:SF2">
    <property type="entry name" value="2,3-DIKETO-L-GULONATE TRAP TRANSPORTER SMALL PERMEASE PROTEIN YIAM"/>
    <property type="match status" value="1"/>
</dbReference>
<dbReference type="InterPro" id="IPR007387">
    <property type="entry name" value="TRAP_DctQ"/>
</dbReference>